<feature type="domain" description="Clr5" evidence="2">
    <location>
        <begin position="71"/>
        <end position="124"/>
    </location>
</feature>
<evidence type="ECO:0000256" key="1">
    <source>
        <dbReference type="SAM" id="MobiDB-lite"/>
    </source>
</evidence>
<dbReference type="Proteomes" id="UP001345013">
    <property type="component" value="Unassembled WGS sequence"/>
</dbReference>
<accession>A0ABR0JX19</accession>
<dbReference type="EMBL" id="JAVRRG010000264">
    <property type="protein sequence ID" value="KAK5075626.1"/>
    <property type="molecule type" value="Genomic_DNA"/>
</dbReference>
<sequence length="368" mass="42590">MAKKNGMQQRRRTPQISFPPDQADCDEAGINSRTSEIELQHYAIPAGGVKLAAASSTVTRFARPTKPRIYSDKEWEAMRSRIHDLYIIKNRSLFETRDFLARKDGFNATMQMYKKRLKQWGITKTIPSSQKDAFVRIAQDCIRKDEALPTHDLEGRPIDWYKVRRRDWESGVRQRMWLNVELPAKPSAITRPITSREPTELLVYSITDCIRSQPSGSSRALPAGRFEMPVLFEDAIQFVEDGYEHSARKKFEEAGVMAQKYLQSVPLSLLPQLLRVILDLNWKICPAHQRLVFEFLQRICVQSLGSDDMLTKFVALLMQQDATRVGREAVWSCVLHSLSQKEMDASAREELQARYRWAMSRWRLQAPR</sequence>
<name>A0ABR0JX19_9EURO</name>
<gene>
    <name evidence="3" type="ORF">LTR24_010031</name>
</gene>
<dbReference type="PANTHER" id="PTHR38788">
    <property type="entry name" value="CLR5 DOMAIN-CONTAINING PROTEIN"/>
    <property type="match status" value="1"/>
</dbReference>
<dbReference type="InterPro" id="IPR025676">
    <property type="entry name" value="Clr5_dom"/>
</dbReference>
<organism evidence="3 4">
    <name type="scientific">Lithohypha guttulata</name>
    <dbReference type="NCBI Taxonomy" id="1690604"/>
    <lineage>
        <taxon>Eukaryota</taxon>
        <taxon>Fungi</taxon>
        <taxon>Dikarya</taxon>
        <taxon>Ascomycota</taxon>
        <taxon>Pezizomycotina</taxon>
        <taxon>Eurotiomycetes</taxon>
        <taxon>Chaetothyriomycetidae</taxon>
        <taxon>Chaetothyriales</taxon>
        <taxon>Trichomeriaceae</taxon>
        <taxon>Lithohypha</taxon>
    </lineage>
</organism>
<keyword evidence="4" id="KW-1185">Reference proteome</keyword>
<proteinExistence type="predicted"/>
<dbReference type="PANTHER" id="PTHR38788:SF3">
    <property type="entry name" value="CLR5 DOMAIN-CONTAINING PROTEIN"/>
    <property type="match status" value="1"/>
</dbReference>
<evidence type="ECO:0000313" key="4">
    <source>
        <dbReference type="Proteomes" id="UP001345013"/>
    </source>
</evidence>
<evidence type="ECO:0000313" key="3">
    <source>
        <dbReference type="EMBL" id="KAK5075626.1"/>
    </source>
</evidence>
<feature type="compositionally biased region" description="Basic residues" evidence="1">
    <location>
        <begin position="1"/>
        <end position="13"/>
    </location>
</feature>
<protein>
    <recommendedName>
        <fullName evidence="2">Clr5 domain-containing protein</fullName>
    </recommendedName>
</protein>
<evidence type="ECO:0000259" key="2">
    <source>
        <dbReference type="Pfam" id="PF14420"/>
    </source>
</evidence>
<comment type="caution">
    <text evidence="3">The sequence shown here is derived from an EMBL/GenBank/DDBJ whole genome shotgun (WGS) entry which is preliminary data.</text>
</comment>
<feature type="region of interest" description="Disordered" evidence="1">
    <location>
        <begin position="1"/>
        <end position="21"/>
    </location>
</feature>
<dbReference type="Pfam" id="PF14420">
    <property type="entry name" value="Clr5"/>
    <property type="match status" value="1"/>
</dbReference>
<reference evidence="3 4" key="1">
    <citation type="submission" date="2023-08" db="EMBL/GenBank/DDBJ databases">
        <title>Black Yeasts Isolated from many extreme environments.</title>
        <authorList>
            <person name="Coleine C."/>
            <person name="Stajich J.E."/>
            <person name="Selbmann L."/>
        </authorList>
    </citation>
    <scope>NUCLEOTIDE SEQUENCE [LARGE SCALE GENOMIC DNA]</scope>
    <source>
        <strain evidence="3 4">CCFEE 5885</strain>
    </source>
</reference>